<dbReference type="EMBL" id="LMYN01000002">
    <property type="protein sequence ID" value="KSA04036.1"/>
    <property type="molecule type" value="Genomic_DNA"/>
</dbReference>
<organism evidence="19 20">
    <name type="scientific">Debaryomyces fabryi</name>
    <dbReference type="NCBI Taxonomy" id="58627"/>
    <lineage>
        <taxon>Eukaryota</taxon>
        <taxon>Fungi</taxon>
        <taxon>Dikarya</taxon>
        <taxon>Ascomycota</taxon>
        <taxon>Saccharomycotina</taxon>
        <taxon>Pichiomycetes</taxon>
        <taxon>Debaryomycetaceae</taxon>
        <taxon>Debaryomyces</taxon>
    </lineage>
</organism>
<evidence type="ECO:0000256" key="3">
    <source>
        <dbReference type="ARBA" id="ARBA00007572"/>
    </source>
</evidence>
<evidence type="ECO:0000313" key="20">
    <source>
        <dbReference type="Proteomes" id="UP000054251"/>
    </source>
</evidence>
<keyword evidence="11 15" id="KW-0233">DNA recombination</keyword>
<dbReference type="InterPro" id="IPR016059">
    <property type="entry name" value="DNA_ligase_ATP-dep_CS"/>
</dbReference>
<dbReference type="PANTHER" id="PTHR45997:SF1">
    <property type="entry name" value="DNA LIGASE 4"/>
    <property type="match status" value="1"/>
</dbReference>
<dbReference type="InterPro" id="IPR000977">
    <property type="entry name" value="DNA_ligase_ATP-dep"/>
</dbReference>
<dbReference type="InterPro" id="IPR044125">
    <property type="entry name" value="Adenylation_DNA_ligase_IV"/>
</dbReference>
<evidence type="ECO:0000256" key="2">
    <source>
        <dbReference type="ARBA" id="ARBA00004123"/>
    </source>
</evidence>
<comment type="catalytic activity">
    <reaction evidence="14 15">
        <text>ATP + (deoxyribonucleotide)n-3'-hydroxyl + 5'-phospho-(deoxyribonucleotide)m = (deoxyribonucleotide)n+m + AMP + diphosphate.</text>
        <dbReference type="EC" id="6.5.1.1"/>
    </reaction>
</comment>
<dbReference type="InterPro" id="IPR012308">
    <property type="entry name" value="DNA_ligase_ATP-dep_N"/>
</dbReference>
<dbReference type="GO" id="GO:0071897">
    <property type="term" value="P:DNA biosynthetic process"/>
    <property type="evidence" value="ECO:0007669"/>
    <property type="project" value="InterPro"/>
</dbReference>
<keyword evidence="4 15" id="KW-0436">Ligase</keyword>
<dbReference type="Gene3D" id="3.30.470.30">
    <property type="entry name" value="DNA ligase/mRNA capping enzyme"/>
    <property type="match status" value="1"/>
</dbReference>
<dbReference type="InterPro" id="IPR012310">
    <property type="entry name" value="DNA_ligase_ATP-dep_cent"/>
</dbReference>
<feature type="domain" description="BRCT" evidence="18">
    <location>
        <begin position="826"/>
        <end position="940"/>
    </location>
</feature>
<dbReference type="SMART" id="SM00292">
    <property type="entry name" value="BRCT"/>
    <property type="match status" value="2"/>
</dbReference>
<dbReference type="Gene3D" id="2.40.50.140">
    <property type="entry name" value="Nucleic acid-binding proteins"/>
    <property type="match status" value="1"/>
</dbReference>
<evidence type="ECO:0000256" key="14">
    <source>
        <dbReference type="ARBA" id="ARBA00034003"/>
    </source>
</evidence>
<keyword evidence="13" id="KW-0539">Nucleus</keyword>
<dbReference type="OrthoDB" id="151490at2759"/>
<dbReference type="SUPFAM" id="SSF52113">
    <property type="entry name" value="BRCT domain"/>
    <property type="match status" value="2"/>
</dbReference>
<evidence type="ECO:0000256" key="15">
    <source>
        <dbReference type="RuleBase" id="RU000617"/>
    </source>
</evidence>
<accession>A0A0V1Q686</accession>
<dbReference type="GO" id="GO:0006310">
    <property type="term" value="P:DNA recombination"/>
    <property type="evidence" value="ECO:0007669"/>
    <property type="project" value="UniProtKB-KW"/>
</dbReference>
<keyword evidence="12 15" id="KW-0234">DNA repair</keyword>
<evidence type="ECO:0000256" key="11">
    <source>
        <dbReference type="ARBA" id="ARBA00023172"/>
    </source>
</evidence>
<dbReference type="PROSITE" id="PS00697">
    <property type="entry name" value="DNA_LIGASE_A1"/>
    <property type="match status" value="1"/>
</dbReference>
<dbReference type="InterPro" id="IPR029710">
    <property type="entry name" value="LIG4"/>
</dbReference>
<evidence type="ECO:0000256" key="7">
    <source>
        <dbReference type="ARBA" id="ARBA00022741"/>
    </source>
</evidence>
<protein>
    <recommendedName>
        <fullName evidence="15">DNA ligase</fullName>
        <ecNumber evidence="15">6.5.1.1</ecNumber>
    </recommendedName>
</protein>
<dbReference type="GO" id="GO:0006303">
    <property type="term" value="P:double-strand break repair via nonhomologous end joining"/>
    <property type="evidence" value="ECO:0007669"/>
    <property type="project" value="TreeGrafter"/>
</dbReference>
<evidence type="ECO:0000256" key="16">
    <source>
        <dbReference type="RuleBase" id="RU004196"/>
    </source>
</evidence>
<dbReference type="GeneID" id="26837124"/>
<evidence type="ECO:0000256" key="9">
    <source>
        <dbReference type="ARBA" id="ARBA00022840"/>
    </source>
</evidence>
<dbReference type="GO" id="GO:0005524">
    <property type="term" value="F:ATP binding"/>
    <property type="evidence" value="ECO:0007669"/>
    <property type="project" value="UniProtKB-KW"/>
</dbReference>
<feature type="domain" description="BRCT" evidence="18">
    <location>
        <begin position="660"/>
        <end position="758"/>
    </location>
</feature>
<evidence type="ECO:0000256" key="12">
    <source>
        <dbReference type="ARBA" id="ARBA00023204"/>
    </source>
</evidence>
<evidence type="ECO:0000256" key="6">
    <source>
        <dbReference type="ARBA" id="ARBA00022737"/>
    </source>
</evidence>
<dbReference type="InterPro" id="IPR001357">
    <property type="entry name" value="BRCT_dom"/>
</dbReference>
<dbReference type="GO" id="GO:0046872">
    <property type="term" value="F:metal ion binding"/>
    <property type="evidence" value="ECO:0007669"/>
    <property type="project" value="UniProtKB-KW"/>
</dbReference>
<dbReference type="InterPro" id="IPR036599">
    <property type="entry name" value="DNA_ligase_N_sf"/>
</dbReference>
<comment type="subcellular location">
    <subcellularLocation>
        <location evidence="2">Nucleus</location>
    </subcellularLocation>
</comment>
<evidence type="ECO:0000259" key="17">
    <source>
        <dbReference type="PROSITE" id="PS50160"/>
    </source>
</evidence>
<dbReference type="CDD" id="cd07968">
    <property type="entry name" value="OBF_DNA_ligase_IV"/>
    <property type="match status" value="1"/>
</dbReference>
<evidence type="ECO:0000313" key="19">
    <source>
        <dbReference type="EMBL" id="KSA04036.1"/>
    </source>
</evidence>
<evidence type="ECO:0000256" key="13">
    <source>
        <dbReference type="ARBA" id="ARBA00023242"/>
    </source>
</evidence>
<dbReference type="GO" id="GO:0003677">
    <property type="term" value="F:DNA binding"/>
    <property type="evidence" value="ECO:0007669"/>
    <property type="project" value="InterPro"/>
</dbReference>
<dbReference type="CDD" id="cd07903">
    <property type="entry name" value="Adenylation_DNA_ligase_IV"/>
    <property type="match status" value="1"/>
</dbReference>
<reference evidence="19 20" key="1">
    <citation type="submission" date="2015-11" db="EMBL/GenBank/DDBJ databases">
        <title>The genome of Debaryomyces fabryi.</title>
        <authorList>
            <person name="Tafer H."/>
            <person name="Lopandic K."/>
        </authorList>
    </citation>
    <scope>NUCLEOTIDE SEQUENCE [LARGE SCALE GENOMIC DNA]</scope>
    <source>
        <strain evidence="19 20">CBS 789</strain>
    </source>
</reference>
<keyword evidence="5" id="KW-0479">Metal-binding</keyword>
<evidence type="ECO:0000256" key="10">
    <source>
        <dbReference type="ARBA" id="ARBA00022842"/>
    </source>
</evidence>
<dbReference type="InterPro" id="IPR012340">
    <property type="entry name" value="NA-bd_OB-fold"/>
</dbReference>
<dbReference type="SUPFAM" id="SSF50249">
    <property type="entry name" value="Nucleic acid-binding proteins"/>
    <property type="match status" value="1"/>
</dbReference>
<dbReference type="Gene3D" id="3.40.50.10190">
    <property type="entry name" value="BRCT domain"/>
    <property type="match status" value="2"/>
</dbReference>
<dbReference type="RefSeq" id="XP_015470138.1">
    <property type="nucleotide sequence ID" value="XM_015608945.1"/>
</dbReference>
<dbReference type="PANTHER" id="PTHR45997">
    <property type="entry name" value="DNA LIGASE 4"/>
    <property type="match status" value="1"/>
</dbReference>
<evidence type="ECO:0000256" key="8">
    <source>
        <dbReference type="ARBA" id="ARBA00022763"/>
    </source>
</evidence>
<evidence type="ECO:0000256" key="5">
    <source>
        <dbReference type="ARBA" id="ARBA00022723"/>
    </source>
</evidence>
<dbReference type="GO" id="GO:0006297">
    <property type="term" value="P:nucleotide-excision repair, DNA gap filling"/>
    <property type="evidence" value="ECO:0007669"/>
    <property type="project" value="TreeGrafter"/>
</dbReference>
<comment type="similarity">
    <text evidence="3 16">Belongs to the ATP-dependent DNA ligase family.</text>
</comment>
<evidence type="ECO:0000256" key="4">
    <source>
        <dbReference type="ARBA" id="ARBA00022598"/>
    </source>
</evidence>
<evidence type="ECO:0000256" key="1">
    <source>
        <dbReference type="ARBA" id="ARBA00001946"/>
    </source>
</evidence>
<dbReference type="AlphaFoldDB" id="A0A0V1Q686"/>
<keyword evidence="9 15" id="KW-0067">ATP-binding</keyword>
<dbReference type="EC" id="6.5.1.1" evidence="15"/>
<dbReference type="GO" id="GO:0032807">
    <property type="term" value="C:DNA ligase IV complex"/>
    <property type="evidence" value="ECO:0007669"/>
    <property type="project" value="TreeGrafter"/>
</dbReference>
<proteinExistence type="inferred from homology"/>
<keyword evidence="20" id="KW-1185">Reference proteome</keyword>
<keyword evidence="8 15" id="KW-0227">DNA damage</keyword>
<comment type="cofactor">
    <cofactor evidence="1">
        <name>Mg(2+)</name>
        <dbReference type="ChEBI" id="CHEBI:18420"/>
    </cofactor>
</comment>
<keyword evidence="7 15" id="KW-0547">Nucleotide-binding</keyword>
<dbReference type="PROSITE" id="PS50160">
    <property type="entry name" value="DNA_LIGASE_A3"/>
    <property type="match status" value="1"/>
</dbReference>
<dbReference type="PROSITE" id="PS50172">
    <property type="entry name" value="BRCT"/>
    <property type="match status" value="2"/>
</dbReference>
<dbReference type="Gene3D" id="1.10.3260.10">
    <property type="entry name" value="DNA ligase, ATP-dependent, N-terminal domain"/>
    <property type="match status" value="1"/>
</dbReference>
<evidence type="ECO:0000259" key="18">
    <source>
        <dbReference type="PROSITE" id="PS50172"/>
    </source>
</evidence>
<comment type="caution">
    <text evidence="19">The sequence shown here is derived from an EMBL/GenBank/DDBJ whole genome shotgun (WGS) entry which is preliminary data.</text>
</comment>
<sequence>MSYLDNIERPKNDLEDASFNFLVEQLFTKLDVVSSENLGPFPNITSKKNYIIESFIQQWKQFIGKDIFPAARLIFPNRDKRLYFIKDVVLARLVIKMFSIPKNSVDYDKLFNYKKHYHGYMHLNRYANKHLRSLPLIIAQIISERRDPSKIVKSTLTINQINEILDELCSPEATKSEVQIRILKPVIDKLTIEEIRWFTTMILKKSILASFEVIFFRAWHPDAPRLFNICNNLSRVFWLLTDPEKRLEPEQLNVQLMYPFLPQLSQKLSILYDLLCSKMNNEFFIEEKMDGDRMIMHMENSRFKFYSRRTKDYTLLYGANLQIGSLTKHLRNAFNPKVKSIILDGEMVAWDYKRNLILPFGTLKASAVQEAVRQFTTTDVFEQQSSWPLFIIFDILNLNGKDLTKYPLFYRKDLLHKVINPVPHKFEILKYIKCKDTHDIKLAIKNIISERSEGIMVKNTKLNYHVASRNNCWIKIKPEYLEQFGENLDLVVIGIIPGIKNSYICGLRDSDDKDIFKSFCTVANGFSENEFNKIERLTTGKWVEYKKRPPPDDLLKFGTKKPTSWIHPRDSVVLEIKARSIDCTYLSTYAVGTTLHNLYCRGIREDKLYDECITLNEYKEIKLKYSSEFNKSQSIVKNRKRFINSFEEKLTEDKRGHTEVISNLFGGFKFLIFSDKLSLTTNERISILEIGKSVKKYGGEIIHNPLNQPGDKQIVILSEKLTTKCEIYLKKGFDIIKPDWVFECIRKCSIIPLEPSLILESTNATILENARTRVDTFGDSYVINVHEPASTYAKKLKIEHSLPKERLREYTEDFINELNRHDISLPLGFLFHNVKFYLVNLSIDYEWQIKLLERKIERFQGKVSSHLSDCSYILVPNAFNQNSLLRDNLLSKINTLSKKLSESVNFDSQSMSRIPRIVNETFIDESIKYNVLVDPQDHLFV</sequence>
<dbReference type="Pfam" id="PF16589">
    <property type="entry name" value="BRCT_2"/>
    <property type="match status" value="1"/>
</dbReference>
<dbReference type="SUPFAM" id="SSF56091">
    <property type="entry name" value="DNA ligase/mRNA capping enzyme, catalytic domain"/>
    <property type="match status" value="1"/>
</dbReference>
<gene>
    <name evidence="19" type="ORF">AC631_00115</name>
</gene>
<keyword evidence="6" id="KW-0677">Repeat</keyword>
<feature type="domain" description="ATP-dependent DNA ligase family profile" evidence="17">
    <location>
        <begin position="381"/>
        <end position="509"/>
    </location>
</feature>
<name>A0A0V1Q686_9ASCO</name>
<dbReference type="Pfam" id="PF04675">
    <property type="entry name" value="DNA_ligase_A_N"/>
    <property type="match status" value="1"/>
</dbReference>
<dbReference type="NCBIfam" id="TIGR00574">
    <property type="entry name" value="dnl1"/>
    <property type="match status" value="1"/>
</dbReference>
<dbReference type="GO" id="GO:0003910">
    <property type="term" value="F:DNA ligase (ATP) activity"/>
    <property type="evidence" value="ECO:0007669"/>
    <property type="project" value="UniProtKB-EC"/>
</dbReference>
<dbReference type="Proteomes" id="UP000054251">
    <property type="component" value="Unassembled WGS sequence"/>
</dbReference>
<dbReference type="Pfam" id="PF01068">
    <property type="entry name" value="DNA_ligase_A_M"/>
    <property type="match status" value="1"/>
</dbReference>
<dbReference type="InterPro" id="IPR036420">
    <property type="entry name" value="BRCT_dom_sf"/>
</dbReference>
<keyword evidence="10" id="KW-0460">Magnesium</keyword>